<feature type="region of interest" description="Disordered" evidence="1">
    <location>
        <begin position="577"/>
        <end position="633"/>
    </location>
</feature>
<feature type="compositionally biased region" description="Pro residues" evidence="1">
    <location>
        <begin position="384"/>
        <end position="395"/>
    </location>
</feature>
<feature type="compositionally biased region" description="Low complexity" evidence="1">
    <location>
        <begin position="722"/>
        <end position="753"/>
    </location>
</feature>
<feature type="region of interest" description="Disordered" evidence="1">
    <location>
        <begin position="1"/>
        <end position="107"/>
    </location>
</feature>
<gene>
    <name evidence="3" type="ORF">IHE44_0006235</name>
    <name evidence="2" type="ORF">IHE44_013279</name>
</gene>
<feature type="compositionally biased region" description="Polar residues" evidence="1">
    <location>
        <begin position="980"/>
        <end position="994"/>
    </location>
</feature>
<dbReference type="PANTHER" id="PTHR15821:SF0">
    <property type="entry name" value="TRANSCRIPTIONAL ACTIVATOR MN1"/>
    <property type="match status" value="1"/>
</dbReference>
<feature type="region of interest" description="Disordered" evidence="1">
    <location>
        <begin position="246"/>
        <end position="284"/>
    </location>
</feature>
<protein>
    <submittedName>
        <fullName evidence="2 3">Tumor suppressor protein MN1</fullName>
    </submittedName>
</protein>
<accession>A0A835U058</accession>
<feature type="compositionally biased region" description="Low complexity" evidence="1">
    <location>
        <begin position="927"/>
        <end position="946"/>
    </location>
</feature>
<feature type="compositionally biased region" description="Gly residues" evidence="1">
    <location>
        <begin position="148"/>
        <end position="160"/>
    </location>
</feature>
<feature type="region of interest" description="Disordered" evidence="1">
    <location>
        <begin position="130"/>
        <end position="179"/>
    </location>
</feature>
<keyword evidence="4" id="KW-1185">Reference proteome</keyword>
<feature type="non-terminal residue" evidence="2">
    <location>
        <position position="1"/>
    </location>
</feature>
<name>A0A835U058_9PASS</name>
<feature type="compositionally biased region" description="Gly residues" evidence="1">
    <location>
        <begin position="886"/>
        <end position="895"/>
    </location>
</feature>
<feature type="compositionally biased region" description="Low complexity" evidence="1">
    <location>
        <begin position="697"/>
        <end position="708"/>
    </location>
</feature>
<evidence type="ECO:0000313" key="4">
    <source>
        <dbReference type="Proteomes" id="UP000618051"/>
    </source>
</evidence>
<dbReference type="InterPro" id="IPR037644">
    <property type="entry name" value="MN1"/>
</dbReference>
<dbReference type="EMBL" id="JADDUC020000020">
    <property type="protein sequence ID" value="KAI1233044.1"/>
    <property type="molecule type" value="Genomic_DNA"/>
</dbReference>
<sequence>SGERRGERGRAAGAGGAAGCERGRPSGAERSSGERRAAGRRSGAEQPCPAEEPRRMFGLEQFEPQNSGRSGGQAERGFGQPGLSMSAHFKAPAFPGGGPAPADPALGALGEPPLLGMNMSLAGDGYGFPGRGPAELHGGGMQPPVHGFFGGQQPHGGPGGAPHPHQHPPHFGGGFGPDPGASCVHGGRLLGYSGALGGQTAFADGYEHMAEGQGGEGFGQQRPGTLPDFQHHGAGAASHAVPAPCLPLDQSPNRAASFHGLPAAGSSEPHGLEPRRLPAQGGVDSLEYNYPGDGPASHFELPVFSPSEPEGQLPHYGGGRQVPAGGSFAGAPALPRAPGMAVAKAHPPQQHGVFFERFGGARKMSASLEPGANARHPLMQQQQQPPPPPQPPQQPPGLLARQNSCPPAIPRQQQTEANAPNSNLQDNGPIMQNQHAQFEYPIHRLENRNMHPYTDPVFNMQHPPPQQPPNQRLQHFDAPYVSVAKRPRFDFPNTPGVERCASWGGGMHGPAMESHLSPTAYPGLPGEFTPPAPEAFGGPLPHGGPEHPALAQRQNAALVMKQMASRSQQRLRPPSLQQLGHHGEVGAPGGLPPPAFEREAGGGRSFDAPAPHLAPDSAWFAGPPPPGELLPRRLAAPGLPAEAAPHELGLQPGGPAVLFRPGASGLGLQEPLRMAGEGPAQALPSPGVHPPFTPTMGGLSQLQSPGSGVALPSAPAERRGPADFAAQPGFPFGAAARQPAAHGAAPALSASPGAYPPPPPEFPPPPPPRPAASKLGALSLGSFSKAASKDNVFGQSCLAALSTACQNMIASLGAPNLNVTFNKKSPAEAKRKLSQAEPDPPPTAPDYFPAGPPVGGGGTGKAAGTAPLLPAESSLSPGYALEPVAGGEGKAGGGRGRGRRKRDSGHVSPGTFFEKFSAAEGGGAGVSPGQPAVPVAAGAPPGAAGAERGGGTPHDKPLTSPSWGKGSELLLAEQPDLMSSLDSGIQSVTKSDGSSPHVDFPDEVSTSYGNEDEVSSSSDNATSKPTRSPLLGGSPKLPRGEHALLNGQKPLALGLLSTSTSTPDSYGLSTTAGAHPGTPSMEQVRTPTSTSAQDEIHPLEILQAQIQLQRQQFSISEDQPLGLKSKKGECAGQNGDSDMGSCCSEGVKGTMSTIDLDSLMAEHNSTWYLPGEKALMEGQEEDKPMAPWEKPKPPNPSKEAHDLPPSKTSAAAAQTGTHLQCLSVHCTDDVGEAKGRTAVPTWRSLHSDISNRFGTFVAALT</sequence>
<feature type="compositionally biased region" description="Polar residues" evidence="1">
    <location>
        <begin position="1004"/>
        <end position="1026"/>
    </location>
</feature>
<dbReference type="GO" id="GO:0006355">
    <property type="term" value="P:regulation of DNA-templated transcription"/>
    <property type="evidence" value="ECO:0007669"/>
    <property type="project" value="InterPro"/>
</dbReference>
<organism evidence="2">
    <name type="scientific">Lamprotornis superbus</name>
    <dbReference type="NCBI Taxonomy" id="245042"/>
    <lineage>
        <taxon>Eukaryota</taxon>
        <taxon>Metazoa</taxon>
        <taxon>Chordata</taxon>
        <taxon>Craniata</taxon>
        <taxon>Vertebrata</taxon>
        <taxon>Euteleostomi</taxon>
        <taxon>Archelosauria</taxon>
        <taxon>Archosauria</taxon>
        <taxon>Dinosauria</taxon>
        <taxon>Saurischia</taxon>
        <taxon>Theropoda</taxon>
        <taxon>Coelurosauria</taxon>
        <taxon>Aves</taxon>
        <taxon>Neognathae</taxon>
        <taxon>Neoaves</taxon>
        <taxon>Telluraves</taxon>
        <taxon>Australaves</taxon>
        <taxon>Passeriformes</taxon>
        <taxon>Sturnidae</taxon>
        <taxon>Lamprotornis</taxon>
    </lineage>
</organism>
<dbReference type="Proteomes" id="UP000618051">
    <property type="component" value="Unassembled WGS sequence"/>
</dbReference>
<dbReference type="EMBL" id="JADDUC010000008">
    <property type="protein sequence ID" value="KAG0132399.1"/>
    <property type="molecule type" value="Genomic_DNA"/>
</dbReference>
<evidence type="ECO:0000313" key="2">
    <source>
        <dbReference type="EMBL" id="KAG0132399.1"/>
    </source>
</evidence>
<feature type="compositionally biased region" description="Basic and acidic residues" evidence="1">
    <location>
        <begin position="1181"/>
        <end position="1204"/>
    </location>
</feature>
<proteinExistence type="predicted"/>
<feature type="compositionally biased region" description="Polar residues" evidence="1">
    <location>
        <begin position="401"/>
        <end position="412"/>
    </location>
</feature>
<dbReference type="PANTHER" id="PTHR15821">
    <property type="entry name" value="PROTEIN MN1"/>
    <property type="match status" value="1"/>
</dbReference>
<evidence type="ECO:0000313" key="3">
    <source>
        <dbReference type="EMBL" id="KAI1233044.1"/>
    </source>
</evidence>
<feature type="compositionally biased region" description="Basic and acidic residues" evidence="1">
    <location>
        <begin position="1"/>
        <end position="10"/>
    </location>
</feature>
<comment type="caution">
    <text evidence="2">The sequence shown here is derived from an EMBL/GenBank/DDBJ whole genome shotgun (WGS) entry which is preliminary data.</text>
</comment>
<feature type="compositionally biased region" description="Polar residues" evidence="1">
    <location>
        <begin position="1063"/>
        <end position="1072"/>
    </location>
</feature>
<evidence type="ECO:0000256" key="1">
    <source>
        <dbReference type="SAM" id="MobiDB-lite"/>
    </source>
</evidence>
<reference evidence="2" key="1">
    <citation type="submission" date="2020-10" db="EMBL/GenBank/DDBJ databases">
        <title>Feather gene expression reveals the developmental basis of iridescence in African starlings.</title>
        <authorList>
            <person name="Rubenstein D.R."/>
        </authorList>
    </citation>
    <scope>NUCLEOTIDE SEQUENCE</scope>
    <source>
        <strain evidence="2">SS15</strain>
        <tissue evidence="2">Liver</tissue>
    </source>
</reference>
<feature type="region of interest" description="Disordered" evidence="1">
    <location>
        <begin position="825"/>
        <end position="1042"/>
    </location>
</feature>
<reference evidence="3" key="3">
    <citation type="submission" date="2022-01" db="EMBL/GenBank/DDBJ databases">
        <authorList>
            <person name="Rubenstein D.R."/>
        </authorList>
    </citation>
    <scope>NUCLEOTIDE SEQUENCE</scope>
    <source>
        <strain evidence="3">SS15</strain>
        <tissue evidence="3">Liver</tissue>
    </source>
</reference>
<feature type="compositionally biased region" description="Pro residues" evidence="1">
    <location>
        <begin position="754"/>
        <end position="770"/>
    </location>
</feature>
<feature type="region of interest" description="Disordered" evidence="1">
    <location>
        <begin position="1178"/>
        <end position="1214"/>
    </location>
</feature>
<feature type="region of interest" description="Disordered" evidence="1">
    <location>
        <begin position="529"/>
        <end position="548"/>
    </location>
</feature>
<dbReference type="AlphaFoldDB" id="A0A835U058"/>
<dbReference type="OrthoDB" id="9881263at2759"/>
<feature type="region of interest" description="Disordered" evidence="1">
    <location>
        <begin position="676"/>
        <end position="775"/>
    </location>
</feature>
<feature type="region of interest" description="Disordered" evidence="1">
    <location>
        <begin position="378"/>
        <end position="412"/>
    </location>
</feature>
<reference evidence="3 4" key="2">
    <citation type="journal article" date="2021" name="J. Hered.">
        <title>Feather Gene Expression Elucidates the Developmental Basis of Plumage Iridescence in African Starlings.</title>
        <authorList>
            <person name="Rubenstein D.R."/>
            <person name="Corvelo A."/>
            <person name="MacManes M.D."/>
            <person name="Maia R."/>
            <person name="Narzisi G."/>
            <person name="Rousaki A."/>
            <person name="Vandenabeele P."/>
            <person name="Shawkey M.D."/>
            <person name="Solomon J."/>
        </authorList>
    </citation>
    <scope>NUCLEOTIDE SEQUENCE [LARGE SCALE GENOMIC DNA]</scope>
    <source>
        <strain evidence="3">SS15</strain>
    </source>
</reference>
<feature type="region of interest" description="Disordered" evidence="1">
    <location>
        <begin position="1055"/>
        <end position="1085"/>
    </location>
</feature>